<dbReference type="AlphaFoldDB" id="A0A093VYV8"/>
<name>A0A093VYV8_TALMA</name>
<sequence length="199" mass="22859">MATRNSSSPKSVKSELSPAEVRELEQAKDKLFIQIYMKRRVYFKRWRTVTLRYFAAIDKGKENAKRLQEDNIDDVITRYAKRIKDKRDKFIKKYSFETADDDETIRYLDGMDTLVKPVDRTHRKALIRKEGEYREKNQTLNPDTKIPPEKSSSEGGTPPGNVPAQGEESSYEDEHVPAAGDWKSQAGDSDAESVFSMDA</sequence>
<protein>
    <submittedName>
        <fullName evidence="2">Bromodomain adjacent to zinc finger domain protein 2B</fullName>
    </submittedName>
</protein>
<proteinExistence type="predicted"/>
<dbReference type="EMBL" id="JPOX01000004">
    <property type="protein sequence ID" value="KFX51806.1"/>
    <property type="molecule type" value="Genomic_DNA"/>
</dbReference>
<comment type="caution">
    <text evidence="2">The sequence shown here is derived from an EMBL/GenBank/DDBJ whole genome shotgun (WGS) entry which is preliminary data.</text>
</comment>
<gene>
    <name evidence="2" type="ORF">GQ26_0041950</name>
</gene>
<organism evidence="2">
    <name type="scientific">Talaromyces marneffei PM1</name>
    <dbReference type="NCBI Taxonomy" id="1077442"/>
    <lineage>
        <taxon>Eukaryota</taxon>
        <taxon>Fungi</taxon>
        <taxon>Dikarya</taxon>
        <taxon>Ascomycota</taxon>
        <taxon>Pezizomycotina</taxon>
        <taxon>Eurotiomycetes</taxon>
        <taxon>Eurotiomycetidae</taxon>
        <taxon>Eurotiales</taxon>
        <taxon>Trichocomaceae</taxon>
        <taxon>Talaromyces</taxon>
        <taxon>Talaromyces sect. Talaromyces</taxon>
    </lineage>
</organism>
<accession>A0A093VYV8</accession>
<feature type="compositionally biased region" description="Low complexity" evidence="1">
    <location>
        <begin position="1"/>
        <end position="18"/>
    </location>
</feature>
<evidence type="ECO:0000256" key="1">
    <source>
        <dbReference type="SAM" id="MobiDB-lite"/>
    </source>
</evidence>
<dbReference type="HOGENOM" id="CLU_1372613_0_0_1"/>
<feature type="region of interest" description="Disordered" evidence="1">
    <location>
        <begin position="126"/>
        <end position="199"/>
    </location>
</feature>
<reference evidence="2" key="2">
    <citation type="journal article" date="2014" name="PLoS Genet.">
        <title>Signature gene expression reveals novel clues to the molecular mechanisms of dimorphic transition in Penicillium marneffei.</title>
        <authorList>
            <person name="Yang E."/>
            <person name="Wang G."/>
            <person name="Cai J."/>
            <person name="Woo P.C."/>
            <person name="Lau S.K."/>
            <person name="Yuen K.-Y."/>
            <person name="Chow W.-N."/>
            <person name="Lin X."/>
        </authorList>
    </citation>
    <scope>NUCLEOTIDE SEQUENCE</scope>
    <source>
        <strain evidence="2">PM1</strain>
    </source>
</reference>
<reference key="1">
    <citation type="journal article" date="2014" name="PLoS Genet.">
        <title>Signature Gene Expression Reveals Novel Clues to the Molecular Mechanisms of Dimorphic Transition in Penicillium marneffei.</title>
        <authorList>
            <person name="Yang E."/>
            <person name="Wang G."/>
            <person name="Cai J."/>
            <person name="Woo P.C."/>
            <person name="Lau S.K."/>
            <person name="Yuen K.-Y."/>
            <person name="Chow W.-N."/>
            <person name="Lin X."/>
        </authorList>
    </citation>
    <scope>NUCLEOTIDE SEQUENCE [LARGE SCALE GENOMIC DNA]</scope>
    <source>
        <strain>PM1</strain>
    </source>
</reference>
<feature type="compositionally biased region" description="Basic and acidic residues" evidence="1">
    <location>
        <begin position="127"/>
        <end position="137"/>
    </location>
</feature>
<evidence type="ECO:0000313" key="2">
    <source>
        <dbReference type="EMBL" id="KFX51806.1"/>
    </source>
</evidence>
<feature type="region of interest" description="Disordered" evidence="1">
    <location>
        <begin position="1"/>
        <end position="20"/>
    </location>
</feature>